<proteinExistence type="predicted"/>
<dbReference type="SUPFAM" id="SSF51395">
    <property type="entry name" value="FMN-linked oxidoreductases"/>
    <property type="match status" value="1"/>
</dbReference>
<dbReference type="AlphaFoldDB" id="A0A0C3SF18"/>
<dbReference type="OrthoDB" id="276546at2759"/>
<sequence length="385" mass="42813">MKLFTPIKVGDVTLQHRVVMAPLTRERADEHHVPTPMMAEYYAQRASSPGTMLISEATLVAPQAGGRSHVPGLWCEEQVAGWQRVTSTVHAQGSYIYAQLWAMGRAAIPEILQSEGRYPYVSASDVLLQGKPFPPRPLTIEEIKEYVEWFAIAAKNALRAGFDGVEFHAANGYLIDQFIQDTSNRRTDEYGGSIENRCRFALEIIDAVAQAIGEARTGIRVSPWGAFSDMKMSDPRPTFSFIASEIAKRHPNFAFLHVVEPRVEGADDRVVLEDESNDFLREIWSPRPFISAGAYLRDSALQVSESKGDIIAFGRLFISNPDIVHRLQNDLPLVKGNRQTYYRTEGNPDSVGYIDYPFADGTDEIDSEQAAAGADNTLFKARGRG</sequence>
<feature type="domain" description="NADH:flavin oxidoreductase/NADH oxidase N-terminal" evidence="1">
    <location>
        <begin position="2"/>
        <end position="332"/>
    </location>
</feature>
<dbReference type="PANTHER" id="PTHR22893">
    <property type="entry name" value="NADH OXIDOREDUCTASE-RELATED"/>
    <property type="match status" value="1"/>
</dbReference>
<dbReference type="EMBL" id="KN840447">
    <property type="protein sequence ID" value="KIP11310.1"/>
    <property type="molecule type" value="Genomic_DNA"/>
</dbReference>
<dbReference type="Gene3D" id="3.20.20.70">
    <property type="entry name" value="Aldolase class I"/>
    <property type="match status" value="1"/>
</dbReference>
<dbReference type="FunFam" id="3.20.20.70:FF:000138">
    <property type="entry name" value="NADPH dehydrogenase 1"/>
    <property type="match status" value="1"/>
</dbReference>
<dbReference type="Proteomes" id="UP000053257">
    <property type="component" value="Unassembled WGS sequence"/>
</dbReference>
<organism evidence="2 3">
    <name type="scientific">Phlebiopsis gigantea (strain 11061_1 CR5-6)</name>
    <name type="common">White-rot fungus</name>
    <name type="synonym">Peniophora gigantea</name>
    <dbReference type="NCBI Taxonomy" id="745531"/>
    <lineage>
        <taxon>Eukaryota</taxon>
        <taxon>Fungi</taxon>
        <taxon>Dikarya</taxon>
        <taxon>Basidiomycota</taxon>
        <taxon>Agaricomycotina</taxon>
        <taxon>Agaricomycetes</taxon>
        <taxon>Polyporales</taxon>
        <taxon>Phanerochaetaceae</taxon>
        <taxon>Phlebiopsis</taxon>
    </lineage>
</organism>
<protein>
    <recommendedName>
        <fullName evidence="1">NADH:flavin oxidoreductase/NADH oxidase N-terminal domain-containing protein</fullName>
    </recommendedName>
</protein>
<keyword evidence="3" id="KW-1185">Reference proteome</keyword>
<dbReference type="InterPro" id="IPR045247">
    <property type="entry name" value="Oye-like"/>
</dbReference>
<dbReference type="Pfam" id="PF00724">
    <property type="entry name" value="Oxidored_FMN"/>
    <property type="match status" value="1"/>
</dbReference>
<dbReference type="HOGENOM" id="CLU_012153_0_0_1"/>
<name>A0A0C3SF18_PHLG1</name>
<dbReference type="PANTHER" id="PTHR22893:SF91">
    <property type="entry name" value="NADPH DEHYDROGENASE 2-RELATED"/>
    <property type="match status" value="1"/>
</dbReference>
<accession>A0A0C3SF18</accession>
<dbReference type="InterPro" id="IPR013785">
    <property type="entry name" value="Aldolase_TIM"/>
</dbReference>
<evidence type="ECO:0000259" key="1">
    <source>
        <dbReference type="Pfam" id="PF00724"/>
    </source>
</evidence>
<reference evidence="2 3" key="1">
    <citation type="journal article" date="2014" name="PLoS Genet.">
        <title>Analysis of the Phlebiopsis gigantea genome, transcriptome and secretome provides insight into its pioneer colonization strategies of wood.</title>
        <authorList>
            <person name="Hori C."/>
            <person name="Ishida T."/>
            <person name="Igarashi K."/>
            <person name="Samejima M."/>
            <person name="Suzuki H."/>
            <person name="Master E."/>
            <person name="Ferreira P."/>
            <person name="Ruiz-Duenas F.J."/>
            <person name="Held B."/>
            <person name="Canessa P."/>
            <person name="Larrondo L.F."/>
            <person name="Schmoll M."/>
            <person name="Druzhinina I.S."/>
            <person name="Kubicek C.P."/>
            <person name="Gaskell J.A."/>
            <person name="Kersten P."/>
            <person name="St John F."/>
            <person name="Glasner J."/>
            <person name="Sabat G."/>
            <person name="Splinter BonDurant S."/>
            <person name="Syed K."/>
            <person name="Yadav J."/>
            <person name="Mgbeahuruike A.C."/>
            <person name="Kovalchuk A."/>
            <person name="Asiegbu F.O."/>
            <person name="Lackner G."/>
            <person name="Hoffmeister D."/>
            <person name="Rencoret J."/>
            <person name="Gutierrez A."/>
            <person name="Sun H."/>
            <person name="Lindquist E."/>
            <person name="Barry K."/>
            <person name="Riley R."/>
            <person name="Grigoriev I.V."/>
            <person name="Henrissat B."/>
            <person name="Kues U."/>
            <person name="Berka R.M."/>
            <person name="Martinez A.T."/>
            <person name="Covert S.F."/>
            <person name="Blanchette R.A."/>
            <person name="Cullen D."/>
        </authorList>
    </citation>
    <scope>NUCLEOTIDE SEQUENCE [LARGE SCALE GENOMIC DNA]</scope>
    <source>
        <strain evidence="2 3">11061_1 CR5-6</strain>
    </source>
</reference>
<evidence type="ECO:0000313" key="2">
    <source>
        <dbReference type="EMBL" id="KIP11310.1"/>
    </source>
</evidence>
<dbReference type="CDD" id="cd02933">
    <property type="entry name" value="OYE_like_FMN"/>
    <property type="match status" value="1"/>
</dbReference>
<gene>
    <name evidence="2" type="ORF">PHLGIDRAFT_21746</name>
</gene>
<dbReference type="GO" id="GO:0010181">
    <property type="term" value="F:FMN binding"/>
    <property type="evidence" value="ECO:0007669"/>
    <property type="project" value="InterPro"/>
</dbReference>
<dbReference type="STRING" id="745531.A0A0C3SF18"/>
<evidence type="ECO:0000313" key="3">
    <source>
        <dbReference type="Proteomes" id="UP000053257"/>
    </source>
</evidence>
<dbReference type="GO" id="GO:0016491">
    <property type="term" value="F:oxidoreductase activity"/>
    <property type="evidence" value="ECO:0007669"/>
    <property type="project" value="InterPro"/>
</dbReference>
<dbReference type="InterPro" id="IPR001155">
    <property type="entry name" value="OxRdtase_FMN_N"/>
</dbReference>